<evidence type="ECO:0000313" key="2">
    <source>
        <dbReference type="Proteomes" id="UP000231644"/>
    </source>
</evidence>
<dbReference type="SUPFAM" id="SSF51621">
    <property type="entry name" value="Phosphoenolpyruvate/pyruvate domain"/>
    <property type="match status" value="1"/>
</dbReference>
<dbReference type="STRING" id="517719.SAMN05421762_1691"/>
<dbReference type="RefSeq" id="WP_093451607.1">
    <property type="nucleotide sequence ID" value="NZ_BAABWI010000004.1"/>
</dbReference>
<dbReference type="PANTHER" id="PTHR42905:SF16">
    <property type="entry name" value="CARBOXYPHOSPHONOENOLPYRUVATE PHOSPHONOMUTASE-LIKE PROTEIN (AFU_ORTHOLOGUE AFUA_5G07230)"/>
    <property type="match status" value="1"/>
</dbReference>
<keyword evidence="2" id="KW-1185">Reference proteome</keyword>
<name>A0A1I1L4E6_9RHOB</name>
<keyword evidence="1" id="KW-0456">Lyase</keyword>
<dbReference type="Proteomes" id="UP000231644">
    <property type="component" value="Unassembled WGS sequence"/>
</dbReference>
<proteinExistence type="predicted"/>
<dbReference type="InterPro" id="IPR040442">
    <property type="entry name" value="Pyrv_kinase-like_dom_sf"/>
</dbReference>
<dbReference type="CDD" id="cd00377">
    <property type="entry name" value="ICL_PEPM"/>
    <property type="match status" value="1"/>
</dbReference>
<dbReference type="OrthoDB" id="9785398at2"/>
<dbReference type="EMBL" id="FOLX01000001">
    <property type="protein sequence ID" value="SFC65858.1"/>
    <property type="molecule type" value="Genomic_DNA"/>
</dbReference>
<accession>A0A1I1L4E6</accession>
<dbReference type="GO" id="GO:0016829">
    <property type="term" value="F:lyase activity"/>
    <property type="evidence" value="ECO:0007669"/>
    <property type="project" value="UniProtKB-KW"/>
</dbReference>
<organism evidence="1 2">
    <name type="scientific">Pseudooceanicola nitratireducens</name>
    <dbReference type="NCBI Taxonomy" id="517719"/>
    <lineage>
        <taxon>Bacteria</taxon>
        <taxon>Pseudomonadati</taxon>
        <taxon>Pseudomonadota</taxon>
        <taxon>Alphaproteobacteria</taxon>
        <taxon>Rhodobacterales</taxon>
        <taxon>Paracoccaceae</taxon>
        <taxon>Pseudooceanicola</taxon>
    </lineage>
</organism>
<sequence>MHDPGPTFRMLHRPGNPFVLANCWDVGSARLLAALGAEALATSSAAHAFTLGKPDGAVTRDQALAHAQDIVAATPLPVSGDFEDGFGADPDTVAETVRLAAEAGLAGISIEDNPAPPGKAYDLKLATERIRAGAAAARALKRDFVLVARADGIMNGHYGIEEAITRLKAFDDAGADCLYAPIPPTFDDLARICAMTDTPVNALAAGPYASYSVDDFARIGVARISLGSALARAAQRRVMDVFSEIMEDGSFAMLKKTVSGDEVDDLLRRYL</sequence>
<dbReference type="Gene3D" id="3.20.20.60">
    <property type="entry name" value="Phosphoenolpyruvate-binding domains"/>
    <property type="match status" value="1"/>
</dbReference>
<protein>
    <submittedName>
        <fullName evidence="1">2-Methylisocitrate lyase, PEP mutase family</fullName>
    </submittedName>
</protein>
<reference evidence="1 2" key="1">
    <citation type="submission" date="2016-10" db="EMBL/GenBank/DDBJ databases">
        <authorList>
            <person name="de Groot N.N."/>
        </authorList>
    </citation>
    <scope>NUCLEOTIDE SEQUENCE [LARGE SCALE GENOMIC DNA]</scope>
    <source>
        <strain evidence="1 2">DSM 29619</strain>
    </source>
</reference>
<gene>
    <name evidence="1" type="ORF">SAMN05421762_1691</name>
</gene>
<dbReference type="AlphaFoldDB" id="A0A1I1L4E6"/>
<dbReference type="InterPro" id="IPR039556">
    <property type="entry name" value="ICL/PEPM"/>
</dbReference>
<dbReference type="InterPro" id="IPR015813">
    <property type="entry name" value="Pyrv/PenolPyrv_kinase-like_dom"/>
</dbReference>
<evidence type="ECO:0000313" key="1">
    <source>
        <dbReference type="EMBL" id="SFC65858.1"/>
    </source>
</evidence>
<dbReference type="PANTHER" id="PTHR42905">
    <property type="entry name" value="PHOSPHOENOLPYRUVATE CARBOXYLASE"/>
    <property type="match status" value="1"/>
</dbReference>
<dbReference type="Pfam" id="PF13714">
    <property type="entry name" value="PEP_mutase"/>
    <property type="match status" value="1"/>
</dbReference>